<feature type="disulfide bond" evidence="6">
    <location>
        <begin position="280"/>
        <end position="307"/>
    </location>
</feature>
<keyword evidence="7 8" id="KW-0378">Hydrolase</keyword>
<keyword evidence="4 6" id="KW-1015">Disulfide bond</keyword>
<evidence type="ECO:0000256" key="9">
    <source>
        <dbReference type="SAM" id="MobiDB-lite"/>
    </source>
</evidence>
<dbReference type="Proteomes" id="UP000245119">
    <property type="component" value="Linkage Group LG1"/>
</dbReference>
<feature type="active site" evidence="7">
    <location>
        <position position="145"/>
    </location>
</feature>
<keyword evidence="6" id="KW-0768">Sushi</keyword>
<dbReference type="PROSITE" id="PS50060">
    <property type="entry name" value="MAM_2"/>
    <property type="match status" value="3"/>
</dbReference>
<dbReference type="PANTHER" id="PTHR10127">
    <property type="entry name" value="DISCOIDIN, CUB, EGF, LAMININ , AND ZINC METALLOPROTEASE DOMAIN CONTAINING"/>
    <property type="match status" value="1"/>
</dbReference>
<evidence type="ECO:0000259" key="12">
    <source>
        <dbReference type="PROSITE" id="PS51864"/>
    </source>
</evidence>
<dbReference type="SUPFAM" id="SSF49899">
    <property type="entry name" value="Concanavalin A-like lectins/glucanases"/>
    <property type="match status" value="3"/>
</dbReference>
<evidence type="ECO:0000259" key="10">
    <source>
        <dbReference type="PROSITE" id="PS50060"/>
    </source>
</evidence>
<feature type="region of interest" description="Disordered" evidence="9">
    <location>
        <begin position="631"/>
        <end position="671"/>
    </location>
</feature>
<keyword evidence="8" id="KW-0732">Signal</keyword>
<evidence type="ECO:0000256" key="7">
    <source>
        <dbReference type="PROSITE-ProRule" id="PRU01211"/>
    </source>
</evidence>
<dbReference type="CDD" id="cd04280">
    <property type="entry name" value="ZnMc_astacin_like"/>
    <property type="match status" value="1"/>
</dbReference>
<dbReference type="Gene3D" id="3.40.390.10">
    <property type="entry name" value="Collagenase (Catalytic Domain)"/>
    <property type="match status" value="1"/>
</dbReference>
<keyword evidence="14" id="KW-1185">Reference proteome</keyword>
<dbReference type="SUPFAM" id="SSF55486">
    <property type="entry name" value="Metalloproteases ('zincins'), catalytic domain"/>
    <property type="match status" value="1"/>
</dbReference>
<keyword evidence="3" id="KW-0472">Membrane</keyword>
<dbReference type="PROSITE" id="PS00740">
    <property type="entry name" value="MAM_1"/>
    <property type="match status" value="1"/>
</dbReference>
<keyword evidence="2" id="KW-0677">Repeat</keyword>
<comment type="cofactor">
    <cofactor evidence="7 8">
        <name>Zn(2+)</name>
        <dbReference type="ChEBI" id="CHEBI:29105"/>
    </cofactor>
    <text evidence="7 8">Binds 1 zinc ion per subunit.</text>
</comment>
<keyword evidence="7 8" id="KW-0645">Protease</keyword>
<feature type="domain" description="Peptidase M12A" evidence="12">
    <location>
        <begin position="55"/>
        <end position="250"/>
    </location>
</feature>
<dbReference type="Pfam" id="PF01400">
    <property type="entry name" value="Astacin"/>
    <property type="match status" value="1"/>
</dbReference>
<feature type="binding site" evidence="7">
    <location>
        <position position="148"/>
    </location>
    <ligand>
        <name>Zn(2+)</name>
        <dbReference type="ChEBI" id="CHEBI:29105"/>
        <note>catalytic</note>
    </ligand>
</feature>
<dbReference type="OrthoDB" id="291007at2759"/>
<dbReference type="AlphaFoldDB" id="A0A2T7PZC6"/>
<feature type="domain" description="MAM" evidence="10">
    <location>
        <begin position="594"/>
        <end position="653"/>
    </location>
</feature>
<dbReference type="InterPro" id="IPR034035">
    <property type="entry name" value="Astacin-like_dom"/>
</dbReference>
<dbReference type="PRINTS" id="PR00480">
    <property type="entry name" value="ASTACIN"/>
</dbReference>
<dbReference type="InterPro" id="IPR024079">
    <property type="entry name" value="MetalloPept_cat_dom_sf"/>
</dbReference>
<dbReference type="FunFam" id="2.10.70.10:FF:000011">
    <property type="entry name" value="CUB and sushi domain-containing protein 3 isoform A"/>
    <property type="match status" value="1"/>
</dbReference>
<feature type="compositionally biased region" description="Low complexity" evidence="9">
    <location>
        <begin position="640"/>
        <end position="649"/>
    </location>
</feature>
<dbReference type="CDD" id="cd00033">
    <property type="entry name" value="CCP"/>
    <property type="match status" value="1"/>
</dbReference>
<dbReference type="GO" id="GO:0016020">
    <property type="term" value="C:membrane"/>
    <property type="evidence" value="ECO:0007669"/>
    <property type="project" value="UniProtKB-SubCell"/>
</dbReference>
<evidence type="ECO:0000256" key="4">
    <source>
        <dbReference type="ARBA" id="ARBA00023157"/>
    </source>
</evidence>
<organism evidence="13 14">
    <name type="scientific">Pomacea canaliculata</name>
    <name type="common">Golden apple snail</name>
    <dbReference type="NCBI Taxonomy" id="400727"/>
    <lineage>
        <taxon>Eukaryota</taxon>
        <taxon>Metazoa</taxon>
        <taxon>Spiralia</taxon>
        <taxon>Lophotrochozoa</taxon>
        <taxon>Mollusca</taxon>
        <taxon>Gastropoda</taxon>
        <taxon>Caenogastropoda</taxon>
        <taxon>Architaenioglossa</taxon>
        <taxon>Ampullarioidea</taxon>
        <taxon>Ampullariidae</taxon>
        <taxon>Pomacea</taxon>
    </lineage>
</organism>
<evidence type="ECO:0000256" key="8">
    <source>
        <dbReference type="RuleBase" id="RU361183"/>
    </source>
</evidence>
<feature type="chain" id="PRO_5015376807" description="Metalloendopeptidase" evidence="8">
    <location>
        <begin position="23"/>
        <end position="757"/>
    </location>
</feature>
<dbReference type="EMBL" id="PZQS01000001">
    <property type="protein sequence ID" value="PVD38774.1"/>
    <property type="molecule type" value="Genomic_DNA"/>
</dbReference>
<keyword evidence="7 8" id="KW-0479">Metal-binding</keyword>
<keyword evidence="7 8" id="KW-0482">Metalloprotease</keyword>
<evidence type="ECO:0000313" key="13">
    <source>
        <dbReference type="EMBL" id="PVD38774.1"/>
    </source>
</evidence>
<dbReference type="Pfam" id="PF00629">
    <property type="entry name" value="MAM"/>
    <property type="match status" value="1"/>
</dbReference>
<accession>A0A2T7PZC6</accession>
<evidence type="ECO:0000256" key="2">
    <source>
        <dbReference type="ARBA" id="ARBA00022737"/>
    </source>
</evidence>
<dbReference type="InterPro" id="IPR000436">
    <property type="entry name" value="Sushi_SCR_CCP_dom"/>
</dbReference>
<dbReference type="PANTHER" id="PTHR10127:SF883">
    <property type="entry name" value="ZINC METALLOPROTEINASE NAS-8"/>
    <property type="match status" value="1"/>
</dbReference>
<dbReference type="PROSITE" id="PS50923">
    <property type="entry name" value="SUSHI"/>
    <property type="match status" value="1"/>
</dbReference>
<dbReference type="InterPro" id="IPR006026">
    <property type="entry name" value="Peptidase_Metallo"/>
</dbReference>
<proteinExistence type="predicted"/>
<feature type="domain" description="MAM" evidence="10">
    <location>
        <begin position="317"/>
        <end position="481"/>
    </location>
</feature>
<feature type="domain" description="Sushi" evidence="11">
    <location>
        <begin position="252"/>
        <end position="309"/>
    </location>
</feature>
<dbReference type="Gene3D" id="2.10.70.10">
    <property type="entry name" value="Complement Module, domain 1"/>
    <property type="match status" value="1"/>
</dbReference>
<evidence type="ECO:0000313" key="14">
    <source>
        <dbReference type="Proteomes" id="UP000245119"/>
    </source>
</evidence>
<dbReference type="PROSITE" id="PS51864">
    <property type="entry name" value="ASTACIN"/>
    <property type="match status" value="1"/>
</dbReference>
<dbReference type="InterPro" id="IPR035976">
    <property type="entry name" value="Sushi/SCR/CCP_sf"/>
</dbReference>
<keyword evidence="5" id="KW-0325">Glycoprotein</keyword>
<dbReference type="Pfam" id="PF00084">
    <property type="entry name" value="Sushi"/>
    <property type="match status" value="1"/>
</dbReference>
<evidence type="ECO:0000256" key="5">
    <source>
        <dbReference type="ARBA" id="ARBA00023180"/>
    </source>
</evidence>
<reference evidence="13 14" key="1">
    <citation type="submission" date="2018-04" db="EMBL/GenBank/DDBJ databases">
        <title>The genome of golden apple snail Pomacea canaliculata provides insight into stress tolerance and invasive adaptation.</title>
        <authorList>
            <person name="Liu C."/>
            <person name="Liu B."/>
            <person name="Ren Y."/>
            <person name="Zhang Y."/>
            <person name="Wang H."/>
            <person name="Li S."/>
            <person name="Jiang F."/>
            <person name="Yin L."/>
            <person name="Zhang G."/>
            <person name="Qian W."/>
            <person name="Fan W."/>
        </authorList>
    </citation>
    <scope>NUCLEOTIDE SEQUENCE [LARGE SCALE GENOMIC DNA]</scope>
    <source>
        <strain evidence="13">SZHN2017</strain>
        <tissue evidence="13">Muscle</tissue>
    </source>
</reference>
<dbReference type="InterPro" id="IPR001506">
    <property type="entry name" value="Peptidase_M12A"/>
</dbReference>
<evidence type="ECO:0000256" key="1">
    <source>
        <dbReference type="ARBA" id="ARBA00004370"/>
    </source>
</evidence>
<dbReference type="SMART" id="SM00137">
    <property type="entry name" value="MAM"/>
    <property type="match status" value="1"/>
</dbReference>
<dbReference type="SMART" id="SM00032">
    <property type="entry name" value="CCP"/>
    <property type="match status" value="1"/>
</dbReference>
<feature type="signal peptide" evidence="8">
    <location>
        <begin position="1"/>
        <end position="22"/>
    </location>
</feature>
<comment type="caution">
    <text evidence="13">The sequence shown here is derived from an EMBL/GenBank/DDBJ whole genome shotgun (WGS) entry which is preliminary data.</text>
</comment>
<name>A0A2T7PZC6_POMCA</name>
<dbReference type="InterPro" id="IPR013320">
    <property type="entry name" value="ConA-like_dom_sf"/>
</dbReference>
<sequence length="757" mass="84777">MADGRVWKWLLPIAYFCPLVALIPLERSLEINPEENIGVDEYLSEGDIRVSRRRDAVRDYYQTWINRTVPFTMEGLNESEQEYVYSAMDEISAASCVRFIQRTTQIDYITITKKDSCSSSVGRRGGQQQVTLGEGCYAKGIILHELMHALGFWHEHSRPDRDSFIVIVWDNIASEHRSNFEKYDSFTINTLETTYDYGSIMHYKNNTFALDRSTITINATHPLPLGVQMGQRVALSDTDKVKINRLYRCNITHCPDPGVPKNGVRKGENFQVGSSVYYSCNKGYLLFGSRGRICPDVGQWTGDLPSCLPSYSLDPVEYCNYDDQTVCGWMQDRTAQRNWTINSRSTPSNGTGPMEDHTMGSAEGWYIYLETSAPTRQGDIARLISPEFRVTTTTCMMFFYCMHGEEMGTLNIYQQTTTGQQLETLRSLLFTMTGDQGSDWRLAAITLPDAQSFVIIIEAVAGNSYMSDIAVDDVVIGPCSNLAQLSSDTVADTLQCSFDSGTCDWTQDYVTDVFDWTLHSGSTDTFYTGPTCDPVNCATARCTCRVTGGAACSSTTVCTARTWAVLSIRVRHLNGTEHLLWSRSGNQGDMWFLEKVDFKHQNITRGCASRLHLQQDMCSWRNAVDDELDWRRYQGPTPTPDTGPSSDHTGNNGKEATKQFSDQSTYPQSLDQRRRCWARASNLADQRKPNEPMAPEVVIREQSRAGLPGFFPLQIIIEAVVTGASSGLGDIALDDLSLHAAGKRLIGTRAARHMDDS</sequence>
<dbReference type="GO" id="GO:0006508">
    <property type="term" value="P:proteolysis"/>
    <property type="evidence" value="ECO:0007669"/>
    <property type="project" value="UniProtKB-KW"/>
</dbReference>
<dbReference type="SUPFAM" id="SSF57535">
    <property type="entry name" value="Complement control module/SCR domain"/>
    <property type="match status" value="1"/>
</dbReference>
<evidence type="ECO:0000256" key="3">
    <source>
        <dbReference type="ARBA" id="ARBA00023136"/>
    </source>
</evidence>
<comment type="caution">
    <text evidence="6">Lacks conserved residue(s) required for the propagation of feature annotation.</text>
</comment>
<dbReference type="GO" id="GO:0004222">
    <property type="term" value="F:metalloendopeptidase activity"/>
    <property type="evidence" value="ECO:0007669"/>
    <property type="project" value="UniProtKB-UniRule"/>
</dbReference>
<dbReference type="GO" id="GO:0008270">
    <property type="term" value="F:zinc ion binding"/>
    <property type="evidence" value="ECO:0007669"/>
    <property type="project" value="UniProtKB-UniRule"/>
</dbReference>
<keyword evidence="7 8" id="KW-0862">Zinc</keyword>
<feature type="binding site" evidence="7">
    <location>
        <position position="154"/>
    </location>
    <ligand>
        <name>Zn(2+)</name>
        <dbReference type="ChEBI" id="CHEBI:29105"/>
        <note>catalytic</note>
    </ligand>
</feature>
<feature type="binding site" evidence="7">
    <location>
        <position position="144"/>
    </location>
    <ligand>
        <name>Zn(2+)</name>
        <dbReference type="ChEBI" id="CHEBI:29105"/>
        <note>catalytic</note>
    </ligand>
</feature>
<dbReference type="Gene3D" id="2.60.120.200">
    <property type="match status" value="3"/>
</dbReference>
<feature type="domain" description="MAM" evidence="10">
    <location>
        <begin position="494"/>
        <end position="533"/>
    </location>
</feature>
<dbReference type="CDD" id="cd06263">
    <property type="entry name" value="MAM"/>
    <property type="match status" value="1"/>
</dbReference>
<dbReference type="SMART" id="SM00235">
    <property type="entry name" value="ZnMc"/>
    <property type="match status" value="1"/>
</dbReference>
<dbReference type="InterPro" id="IPR000998">
    <property type="entry name" value="MAM_dom"/>
</dbReference>
<gene>
    <name evidence="13" type="ORF">C0Q70_01397</name>
</gene>
<dbReference type="EC" id="3.4.24.-" evidence="8"/>
<evidence type="ECO:0000259" key="11">
    <source>
        <dbReference type="PROSITE" id="PS50923"/>
    </source>
</evidence>
<evidence type="ECO:0000256" key="6">
    <source>
        <dbReference type="PROSITE-ProRule" id="PRU00302"/>
    </source>
</evidence>
<protein>
    <recommendedName>
        <fullName evidence="8">Metalloendopeptidase</fullName>
        <ecNumber evidence="8">3.4.24.-</ecNumber>
    </recommendedName>
</protein>
<feature type="compositionally biased region" description="Polar residues" evidence="9">
    <location>
        <begin position="650"/>
        <end position="670"/>
    </location>
</feature>
<comment type="subcellular location">
    <subcellularLocation>
        <location evidence="1">Membrane</location>
    </subcellularLocation>
</comment>